<dbReference type="FunFam" id="1.10.630.10:FF:000018">
    <property type="entry name" value="Cytochrome P450 monooxygenase"/>
    <property type="match status" value="1"/>
</dbReference>
<evidence type="ECO:0000256" key="2">
    <source>
        <dbReference type="ARBA" id="ARBA00022617"/>
    </source>
</evidence>
<keyword evidence="2 7" id="KW-0349">Heme</keyword>
<evidence type="ECO:0000256" key="7">
    <source>
        <dbReference type="RuleBase" id="RU000461"/>
    </source>
</evidence>
<dbReference type="InterPro" id="IPR002397">
    <property type="entry name" value="Cyt_P450_B"/>
</dbReference>
<dbReference type="Gene3D" id="1.10.630.10">
    <property type="entry name" value="Cytochrome P450"/>
    <property type="match status" value="1"/>
</dbReference>
<dbReference type="EMBL" id="BIFH01000044">
    <property type="protein sequence ID" value="GCE00992.1"/>
    <property type="molecule type" value="Genomic_DNA"/>
</dbReference>
<gene>
    <name evidence="8" type="ORF">EHYA_08731</name>
</gene>
<keyword evidence="3 7" id="KW-0479">Metal-binding</keyword>
<comment type="similarity">
    <text evidence="1 7">Belongs to the cytochrome P450 family.</text>
</comment>
<evidence type="ECO:0000256" key="5">
    <source>
        <dbReference type="ARBA" id="ARBA00023004"/>
    </source>
</evidence>
<dbReference type="InterPro" id="IPR001128">
    <property type="entry name" value="Cyt_P450"/>
</dbReference>
<accession>A0A401Z2B6</accession>
<keyword evidence="4 7" id="KW-0560">Oxidoreductase</keyword>
<protein>
    <submittedName>
        <fullName evidence="8">Cytochrome P450 hydroxylase</fullName>
    </submittedName>
</protein>
<dbReference type="OrthoDB" id="502624at2"/>
<dbReference type="PROSITE" id="PS00086">
    <property type="entry name" value="CYTOCHROME_P450"/>
    <property type="match status" value="1"/>
</dbReference>
<sequence>MIPVLELVQISTLPDAERELEHLARRYPIIRTRQVGGIEAWTVLGAGLTRQLLGDPRLSNDLHTHAPHAAQSADGPTVLFEQDNPDHARYRRLVGAAFASRAVRDLEPRIVDIARTLLDRLPAEGGTVDIVEAFANPFPLEVICELLGVPIADREVFRTRVENMDSPSTAVRRAAMDAFVAYCANLVDAKRAEPTEDLLSELVQAELDDGSRLSANELIGFGSVLLFAGHVTTAYLIAAALYELITHKAQLSALRADPTLVEGTVEEALRFRGSLLSTTNRVALTDLEIGGVVVRRGDLVRFLLSAANRDPAIREDPHTFDITRSTTAHLGFGHGPHFCLGQRLARQEIKVALTEIVTRFTTLELAVPAEKLRWRASDFLRGLAELPLTYAP</sequence>
<evidence type="ECO:0000256" key="3">
    <source>
        <dbReference type="ARBA" id="ARBA00022723"/>
    </source>
</evidence>
<dbReference type="Proteomes" id="UP000286931">
    <property type="component" value="Unassembled WGS sequence"/>
</dbReference>
<dbReference type="PRINTS" id="PR00359">
    <property type="entry name" value="BP450"/>
</dbReference>
<keyword evidence="9" id="KW-1185">Reference proteome</keyword>
<dbReference type="GO" id="GO:0020037">
    <property type="term" value="F:heme binding"/>
    <property type="evidence" value="ECO:0007669"/>
    <property type="project" value="InterPro"/>
</dbReference>
<keyword evidence="6 7" id="KW-0503">Monooxygenase</keyword>
<dbReference type="InterPro" id="IPR017972">
    <property type="entry name" value="Cyt_P450_CS"/>
</dbReference>
<dbReference type="GO" id="GO:0016705">
    <property type="term" value="F:oxidoreductase activity, acting on paired donors, with incorporation or reduction of molecular oxygen"/>
    <property type="evidence" value="ECO:0007669"/>
    <property type="project" value="InterPro"/>
</dbReference>
<dbReference type="RefSeq" id="WP_126642673.1">
    <property type="nucleotide sequence ID" value="NZ_BIFH01000044.1"/>
</dbReference>
<dbReference type="PANTHER" id="PTHR46696:SF1">
    <property type="entry name" value="CYTOCHROME P450 YJIB-RELATED"/>
    <property type="match status" value="1"/>
</dbReference>
<reference evidence="8 9" key="1">
    <citation type="submission" date="2018-12" db="EMBL/GenBank/DDBJ databases">
        <title>Draft genome sequence of Embleya hyalina NBRC 13850T.</title>
        <authorList>
            <person name="Komaki H."/>
            <person name="Hosoyama A."/>
            <person name="Kimura A."/>
            <person name="Ichikawa N."/>
            <person name="Tamura T."/>
        </authorList>
    </citation>
    <scope>NUCLEOTIDE SEQUENCE [LARGE SCALE GENOMIC DNA]</scope>
    <source>
        <strain evidence="8 9">NBRC 13850</strain>
    </source>
</reference>
<dbReference type="InterPro" id="IPR036396">
    <property type="entry name" value="Cyt_P450_sf"/>
</dbReference>
<comment type="caution">
    <text evidence="8">The sequence shown here is derived from an EMBL/GenBank/DDBJ whole genome shotgun (WGS) entry which is preliminary data.</text>
</comment>
<proteinExistence type="inferred from homology"/>
<dbReference type="CDD" id="cd11029">
    <property type="entry name" value="CYP107-like"/>
    <property type="match status" value="1"/>
</dbReference>
<dbReference type="AlphaFoldDB" id="A0A401Z2B6"/>
<dbReference type="Pfam" id="PF00067">
    <property type="entry name" value="p450"/>
    <property type="match status" value="1"/>
</dbReference>
<evidence type="ECO:0000256" key="1">
    <source>
        <dbReference type="ARBA" id="ARBA00010617"/>
    </source>
</evidence>
<dbReference type="GO" id="GO:0005506">
    <property type="term" value="F:iron ion binding"/>
    <property type="evidence" value="ECO:0007669"/>
    <property type="project" value="InterPro"/>
</dbReference>
<keyword evidence="5 7" id="KW-0408">Iron</keyword>
<organism evidence="8 9">
    <name type="scientific">Embleya hyalina</name>
    <dbReference type="NCBI Taxonomy" id="516124"/>
    <lineage>
        <taxon>Bacteria</taxon>
        <taxon>Bacillati</taxon>
        <taxon>Actinomycetota</taxon>
        <taxon>Actinomycetes</taxon>
        <taxon>Kitasatosporales</taxon>
        <taxon>Streptomycetaceae</taxon>
        <taxon>Embleya</taxon>
    </lineage>
</organism>
<evidence type="ECO:0000313" key="8">
    <source>
        <dbReference type="EMBL" id="GCE00992.1"/>
    </source>
</evidence>
<evidence type="ECO:0000313" key="9">
    <source>
        <dbReference type="Proteomes" id="UP000286931"/>
    </source>
</evidence>
<dbReference type="PANTHER" id="PTHR46696">
    <property type="entry name" value="P450, PUTATIVE (EUROFUNG)-RELATED"/>
    <property type="match status" value="1"/>
</dbReference>
<evidence type="ECO:0000256" key="6">
    <source>
        <dbReference type="ARBA" id="ARBA00023033"/>
    </source>
</evidence>
<dbReference type="GO" id="GO:0004497">
    <property type="term" value="F:monooxygenase activity"/>
    <property type="evidence" value="ECO:0007669"/>
    <property type="project" value="UniProtKB-KW"/>
</dbReference>
<dbReference type="SUPFAM" id="SSF48264">
    <property type="entry name" value="Cytochrome P450"/>
    <property type="match status" value="1"/>
</dbReference>
<evidence type="ECO:0000256" key="4">
    <source>
        <dbReference type="ARBA" id="ARBA00023002"/>
    </source>
</evidence>
<dbReference type="PRINTS" id="PR00385">
    <property type="entry name" value="P450"/>
</dbReference>
<name>A0A401Z2B6_9ACTN</name>